<proteinExistence type="predicted"/>
<dbReference type="Proteomes" id="UP000024635">
    <property type="component" value="Unassembled WGS sequence"/>
</dbReference>
<comment type="caution">
    <text evidence="1">The sequence shown here is derived from an EMBL/GenBank/DDBJ whole genome shotgun (WGS) entry which is preliminary data.</text>
</comment>
<sequence>MLLKISLFVHPDKPSELPRSLSNFGTSAELGLLLEQDCRSFRRVTRGRSRDSSAEVCLDNYTSLIVRLTPEFQASFRTCFARVASMQHIPHTTSIVPHLSELSFFATSCFLTPMYPFHNCATVE</sequence>
<dbReference type="EMBL" id="JARK01001433">
    <property type="protein sequence ID" value="EYC02855.1"/>
    <property type="molecule type" value="Genomic_DNA"/>
</dbReference>
<name>A0A016TJI1_9BILA</name>
<accession>A0A016TJI1</accession>
<keyword evidence="2" id="KW-1185">Reference proteome</keyword>
<protein>
    <submittedName>
        <fullName evidence="1">Uncharacterized protein</fullName>
    </submittedName>
</protein>
<dbReference type="AlphaFoldDB" id="A0A016TJI1"/>
<organism evidence="1 2">
    <name type="scientific">Ancylostoma ceylanicum</name>
    <dbReference type="NCBI Taxonomy" id="53326"/>
    <lineage>
        <taxon>Eukaryota</taxon>
        <taxon>Metazoa</taxon>
        <taxon>Ecdysozoa</taxon>
        <taxon>Nematoda</taxon>
        <taxon>Chromadorea</taxon>
        <taxon>Rhabditida</taxon>
        <taxon>Rhabditina</taxon>
        <taxon>Rhabditomorpha</taxon>
        <taxon>Strongyloidea</taxon>
        <taxon>Ancylostomatidae</taxon>
        <taxon>Ancylostomatinae</taxon>
        <taxon>Ancylostoma</taxon>
    </lineage>
</organism>
<gene>
    <name evidence="1" type="primary">Acey_s0097.g2978</name>
    <name evidence="1" type="ORF">Y032_0097g2978</name>
</gene>
<evidence type="ECO:0000313" key="1">
    <source>
        <dbReference type="EMBL" id="EYC02855.1"/>
    </source>
</evidence>
<reference evidence="2" key="1">
    <citation type="journal article" date="2015" name="Nat. Genet.">
        <title>The genome and transcriptome of the zoonotic hookworm Ancylostoma ceylanicum identify infection-specific gene families.</title>
        <authorList>
            <person name="Schwarz E.M."/>
            <person name="Hu Y."/>
            <person name="Antoshechkin I."/>
            <person name="Miller M.M."/>
            <person name="Sternberg P.W."/>
            <person name="Aroian R.V."/>
        </authorList>
    </citation>
    <scope>NUCLEOTIDE SEQUENCE</scope>
    <source>
        <strain evidence="2">HY135</strain>
    </source>
</reference>
<evidence type="ECO:0000313" key="2">
    <source>
        <dbReference type="Proteomes" id="UP000024635"/>
    </source>
</evidence>